<dbReference type="OrthoDB" id="9785233at2"/>
<comment type="function">
    <text evidence="4 5">Required for flagellar hook formation. May act as a scaffolding protein.</text>
</comment>
<organism evidence="7 8">
    <name type="scientific">Parasphingorhabdus marina DSM 22363</name>
    <dbReference type="NCBI Taxonomy" id="1123272"/>
    <lineage>
        <taxon>Bacteria</taxon>
        <taxon>Pseudomonadati</taxon>
        <taxon>Pseudomonadota</taxon>
        <taxon>Alphaproteobacteria</taxon>
        <taxon>Sphingomonadales</taxon>
        <taxon>Sphingomonadaceae</taxon>
        <taxon>Parasphingorhabdus</taxon>
    </lineage>
</organism>
<dbReference type="Pfam" id="PF03963">
    <property type="entry name" value="FlgD"/>
    <property type="match status" value="1"/>
</dbReference>
<accession>A0A1N6CVY0</accession>
<comment type="similarity">
    <text evidence="1 5">Belongs to the FlgD family.</text>
</comment>
<dbReference type="InterPro" id="IPR025965">
    <property type="entry name" value="FlgD/Vpr_Ig-like"/>
</dbReference>
<evidence type="ECO:0000256" key="3">
    <source>
        <dbReference type="ARBA" id="ARBA00022795"/>
    </source>
</evidence>
<evidence type="ECO:0000256" key="1">
    <source>
        <dbReference type="ARBA" id="ARBA00010577"/>
    </source>
</evidence>
<keyword evidence="3 5" id="KW-1005">Bacterial flagellum biogenesis</keyword>
<dbReference type="InterPro" id="IPR005648">
    <property type="entry name" value="FlgD"/>
</dbReference>
<sequence length="211" mass="22241">MTSITSNIPSDLTLAQPANATGNSELSQESFLKLLTAQLQYQDPFKPVDNQEMVAQMASISTSTGITEMKESLEAIASSLNSSRLADTASWIGHSILVPGQFAVADTNGNYGGEFNLNEDTDSLSIDLLNSSGEIVQYVELGAQKAGPIAFSFDTENTDLGRLRVRVNGGQISDLATWVPVASVASPASGQDAKLVTPVGNFDPSEALRLG</sequence>
<evidence type="ECO:0000256" key="4">
    <source>
        <dbReference type="ARBA" id="ARBA00024746"/>
    </source>
</evidence>
<dbReference type="GO" id="GO:0044781">
    <property type="term" value="P:bacterial-type flagellum organization"/>
    <property type="evidence" value="ECO:0007669"/>
    <property type="project" value="UniProtKB-UniRule"/>
</dbReference>
<dbReference type="EMBL" id="FSQW01000001">
    <property type="protein sequence ID" value="SIN62788.1"/>
    <property type="molecule type" value="Genomic_DNA"/>
</dbReference>
<evidence type="ECO:0000313" key="8">
    <source>
        <dbReference type="Proteomes" id="UP000185192"/>
    </source>
</evidence>
<keyword evidence="7" id="KW-0969">Cilium</keyword>
<reference evidence="8" key="1">
    <citation type="submission" date="2016-11" db="EMBL/GenBank/DDBJ databases">
        <authorList>
            <person name="Varghese N."/>
            <person name="Submissions S."/>
        </authorList>
    </citation>
    <scope>NUCLEOTIDE SEQUENCE [LARGE SCALE GENOMIC DNA]</scope>
    <source>
        <strain evidence="8">DSM 22363</strain>
    </source>
</reference>
<name>A0A1N6CVY0_9SPHN</name>
<keyword evidence="7" id="KW-0966">Cell projection</keyword>
<dbReference type="RefSeq" id="WP_074204094.1">
    <property type="nucleotide sequence ID" value="NZ_FSQW01000001.1"/>
</dbReference>
<dbReference type="AlphaFoldDB" id="A0A1N6CVY0"/>
<dbReference type="Proteomes" id="UP000185192">
    <property type="component" value="Unassembled WGS sequence"/>
</dbReference>
<proteinExistence type="inferred from homology"/>
<feature type="domain" description="FlgD/Vpr Ig-like" evidence="6">
    <location>
        <begin position="106"/>
        <end position="159"/>
    </location>
</feature>
<evidence type="ECO:0000256" key="2">
    <source>
        <dbReference type="ARBA" id="ARBA00016013"/>
    </source>
</evidence>
<evidence type="ECO:0000313" key="7">
    <source>
        <dbReference type="EMBL" id="SIN62788.1"/>
    </source>
</evidence>
<dbReference type="STRING" id="1123272.SAMN02745824_1129"/>
<evidence type="ECO:0000259" key="6">
    <source>
        <dbReference type="Pfam" id="PF13860"/>
    </source>
</evidence>
<keyword evidence="8" id="KW-1185">Reference proteome</keyword>
<gene>
    <name evidence="7" type="ORF">SAMN02745824_1129</name>
</gene>
<evidence type="ECO:0000256" key="5">
    <source>
        <dbReference type="RuleBase" id="RU362076"/>
    </source>
</evidence>
<keyword evidence="7" id="KW-0282">Flagellum</keyword>
<dbReference type="Pfam" id="PF13860">
    <property type="entry name" value="FlgD_ig"/>
    <property type="match status" value="1"/>
</dbReference>
<protein>
    <recommendedName>
        <fullName evidence="2 5">Basal-body rod modification protein FlgD</fullName>
    </recommendedName>
</protein>